<keyword evidence="3" id="KW-1185">Reference proteome</keyword>
<accession>A0ABT2GBC8</accession>
<comment type="caution">
    <text evidence="2">The sequence shown here is derived from an EMBL/GenBank/DDBJ whole genome shotgun (WGS) entry which is preliminary data.</text>
</comment>
<evidence type="ECO:0000313" key="3">
    <source>
        <dbReference type="Proteomes" id="UP001165580"/>
    </source>
</evidence>
<organism evidence="2 3">
    <name type="scientific">Herbiconiux gentiana</name>
    <dbReference type="NCBI Taxonomy" id="2970912"/>
    <lineage>
        <taxon>Bacteria</taxon>
        <taxon>Bacillati</taxon>
        <taxon>Actinomycetota</taxon>
        <taxon>Actinomycetes</taxon>
        <taxon>Micrococcales</taxon>
        <taxon>Microbacteriaceae</taxon>
        <taxon>Herbiconiux</taxon>
    </lineage>
</organism>
<keyword evidence="1" id="KW-0472">Membrane</keyword>
<protein>
    <submittedName>
        <fullName evidence="2">Uncharacterized protein</fullName>
    </submittedName>
</protein>
<dbReference type="EMBL" id="JANTEZ010000001">
    <property type="protein sequence ID" value="MCS5713512.1"/>
    <property type="molecule type" value="Genomic_DNA"/>
</dbReference>
<feature type="transmembrane region" description="Helical" evidence="1">
    <location>
        <begin position="203"/>
        <end position="227"/>
    </location>
</feature>
<evidence type="ECO:0000256" key="1">
    <source>
        <dbReference type="SAM" id="Phobius"/>
    </source>
</evidence>
<sequence length="249" mass="26240">MASLHHAQFPHLVEPRTTTAAAQVRDRCRRACRSFILGLSIAIALSIISAPSATLAAQSPSAPVTSCRTEADAGACDVDHDRIPDVVERVVCGDLTCADGTEDIDGDGVADWVEVSACHEVRCADPARDSDDDGIPDFAETLTCGSTTCSNSRENRDGDGATDWAEVVICGDTTCASGLEDYDENGVADAAELQSCVREVTDLAFTGSVVWVAILFASGLVAGGIVLRLLRRRRSPASPDETVLESAER</sequence>
<keyword evidence="1" id="KW-1133">Transmembrane helix</keyword>
<name>A0ABT2GBC8_9MICO</name>
<evidence type="ECO:0000313" key="2">
    <source>
        <dbReference type="EMBL" id="MCS5713512.1"/>
    </source>
</evidence>
<keyword evidence="1" id="KW-0812">Transmembrane</keyword>
<feature type="transmembrane region" description="Helical" evidence="1">
    <location>
        <begin position="35"/>
        <end position="57"/>
    </location>
</feature>
<proteinExistence type="predicted"/>
<dbReference type="Proteomes" id="UP001165580">
    <property type="component" value="Unassembled WGS sequence"/>
</dbReference>
<reference evidence="2" key="1">
    <citation type="submission" date="2022-08" db="EMBL/GenBank/DDBJ databases">
        <authorList>
            <person name="Deng Y."/>
            <person name="Han X.-F."/>
            <person name="Zhang Y.-Q."/>
        </authorList>
    </citation>
    <scope>NUCLEOTIDE SEQUENCE</scope>
    <source>
        <strain evidence="2">CPCC 205716</strain>
    </source>
</reference>
<dbReference type="RefSeq" id="WP_259485042.1">
    <property type="nucleotide sequence ID" value="NZ_JANTEZ010000001.1"/>
</dbReference>
<gene>
    <name evidence="2" type="ORF">NVV95_02970</name>
</gene>